<comment type="caution">
    <text evidence="10">The sequence shown here is derived from an EMBL/GenBank/DDBJ whole genome shotgun (WGS) entry which is preliminary data.</text>
</comment>
<accession>A0ABD1H186</accession>
<sequence>MGNEPTTTTVNGTTQPAATDLESGGVSVIVERWKKEDLLEKCSLGSRVFAFFFSFLTLLIMATNIHGDWRDFYHYEEYRYVLVVAILSTSYACLQSWRQIHKLGTNKDLFSWPNSEAVDYGGDQIAAYLLLSAASAAIPLTNRMRQGSDNVFTDASAAAISMAFFAFLCFSISSLISGYRLCNQSYI</sequence>
<reference evidence="10 11" key="1">
    <citation type="submission" date="2024-06" db="EMBL/GenBank/DDBJ databases">
        <title>A chromosome level genome sequence of Diviner's sage (Salvia divinorum).</title>
        <authorList>
            <person name="Ford S.A."/>
            <person name="Ro D.-K."/>
            <person name="Ness R.W."/>
            <person name="Phillips M.A."/>
        </authorList>
    </citation>
    <scope>NUCLEOTIDE SEQUENCE [LARGE SCALE GENOMIC DNA]</scope>
    <source>
        <strain evidence="10">SAF-2024a</strain>
        <tissue evidence="10">Leaf</tissue>
    </source>
</reference>
<feature type="domain" description="Casparian strip membrane protein" evidence="9">
    <location>
        <begin position="39"/>
        <end position="169"/>
    </location>
</feature>
<dbReference type="AlphaFoldDB" id="A0ABD1H186"/>
<dbReference type="PANTHER" id="PTHR33573">
    <property type="entry name" value="CASP-LIKE PROTEIN 4A4"/>
    <property type="match status" value="1"/>
</dbReference>
<dbReference type="EMBL" id="JBEAFC010000007">
    <property type="protein sequence ID" value="KAL1549083.1"/>
    <property type="molecule type" value="Genomic_DNA"/>
</dbReference>
<feature type="transmembrane region" description="Helical" evidence="8">
    <location>
        <begin position="78"/>
        <end position="97"/>
    </location>
</feature>
<feature type="transmembrane region" description="Helical" evidence="8">
    <location>
        <begin position="158"/>
        <end position="182"/>
    </location>
</feature>
<dbReference type="Pfam" id="PF04535">
    <property type="entry name" value="CASP_dom"/>
    <property type="match status" value="1"/>
</dbReference>
<dbReference type="Proteomes" id="UP001567538">
    <property type="component" value="Unassembled WGS sequence"/>
</dbReference>
<evidence type="ECO:0000313" key="10">
    <source>
        <dbReference type="EMBL" id="KAL1549083.1"/>
    </source>
</evidence>
<evidence type="ECO:0000313" key="11">
    <source>
        <dbReference type="Proteomes" id="UP001567538"/>
    </source>
</evidence>
<feature type="transmembrane region" description="Helical" evidence="8">
    <location>
        <begin position="117"/>
        <end position="138"/>
    </location>
</feature>
<keyword evidence="7 8" id="KW-0472">Membrane</keyword>
<feature type="transmembrane region" description="Helical" evidence="8">
    <location>
        <begin position="48"/>
        <end position="66"/>
    </location>
</feature>
<proteinExistence type="inferred from homology"/>
<evidence type="ECO:0000256" key="5">
    <source>
        <dbReference type="ARBA" id="ARBA00022692"/>
    </source>
</evidence>
<name>A0ABD1H186_SALDI</name>
<evidence type="ECO:0000256" key="7">
    <source>
        <dbReference type="ARBA" id="ARBA00023136"/>
    </source>
</evidence>
<comment type="subcellular location">
    <subcellularLocation>
        <location evidence="1 8">Cell membrane</location>
        <topology evidence="1 8">Multi-pass membrane protein</topology>
    </subcellularLocation>
</comment>
<dbReference type="GO" id="GO:0005886">
    <property type="term" value="C:plasma membrane"/>
    <property type="evidence" value="ECO:0007669"/>
    <property type="project" value="UniProtKB-SubCell"/>
</dbReference>
<evidence type="ECO:0000256" key="4">
    <source>
        <dbReference type="ARBA" id="ARBA00022475"/>
    </source>
</evidence>
<evidence type="ECO:0000259" key="9">
    <source>
        <dbReference type="Pfam" id="PF04535"/>
    </source>
</evidence>
<keyword evidence="11" id="KW-1185">Reference proteome</keyword>
<evidence type="ECO:0000256" key="3">
    <source>
        <dbReference type="ARBA" id="ARBA00011489"/>
    </source>
</evidence>
<keyword evidence="6 8" id="KW-1133">Transmembrane helix</keyword>
<evidence type="ECO:0000256" key="6">
    <source>
        <dbReference type="ARBA" id="ARBA00022989"/>
    </source>
</evidence>
<dbReference type="InterPro" id="IPR006702">
    <property type="entry name" value="CASP_dom"/>
</dbReference>
<organism evidence="10 11">
    <name type="scientific">Salvia divinorum</name>
    <name type="common">Maria pastora</name>
    <name type="synonym">Diviner's sage</name>
    <dbReference type="NCBI Taxonomy" id="28513"/>
    <lineage>
        <taxon>Eukaryota</taxon>
        <taxon>Viridiplantae</taxon>
        <taxon>Streptophyta</taxon>
        <taxon>Embryophyta</taxon>
        <taxon>Tracheophyta</taxon>
        <taxon>Spermatophyta</taxon>
        <taxon>Magnoliopsida</taxon>
        <taxon>eudicotyledons</taxon>
        <taxon>Gunneridae</taxon>
        <taxon>Pentapetalae</taxon>
        <taxon>asterids</taxon>
        <taxon>lamiids</taxon>
        <taxon>Lamiales</taxon>
        <taxon>Lamiaceae</taxon>
        <taxon>Nepetoideae</taxon>
        <taxon>Mentheae</taxon>
        <taxon>Salviinae</taxon>
        <taxon>Salvia</taxon>
        <taxon>Salvia subgen. Calosphace</taxon>
    </lineage>
</organism>
<keyword evidence="5 8" id="KW-0812">Transmembrane</keyword>
<comment type="subunit">
    <text evidence="3 8">Homodimer and heterodimers.</text>
</comment>
<evidence type="ECO:0000256" key="1">
    <source>
        <dbReference type="ARBA" id="ARBA00004651"/>
    </source>
</evidence>
<evidence type="ECO:0000256" key="8">
    <source>
        <dbReference type="RuleBase" id="RU361233"/>
    </source>
</evidence>
<evidence type="ECO:0000256" key="2">
    <source>
        <dbReference type="ARBA" id="ARBA00007651"/>
    </source>
</evidence>
<keyword evidence="4 8" id="KW-1003">Cell membrane</keyword>
<protein>
    <recommendedName>
        <fullName evidence="8">CASP-like protein</fullName>
    </recommendedName>
</protein>
<gene>
    <name evidence="10" type="ORF">AAHA92_17229</name>
</gene>
<comment type="similarity">
    <text evidence="2 8">Belongs to the Casparian strip membrane proteins (CASP) family.</text>
</comment>
<dbReference type="PANTHER" id="PTHR33573:SF57">
    <property type="entry name" value="CASP-LIKE PROTEIN 4B1"/>
    <property type="match status" value="1"/>
</dbReference>